<dbReference type="PRINTS" id="PR00367">
    <property type="entry name" value="ETHRSPELEMNT"/>
</dbReference>
<name>A0A835KUA0_9POAL</name>
<feature type="region of interest" description="Disordered" evidence="6">
    <location>
        <begin position="8"/>
        <end position="85"/>
    </location>
</feature>
<dbReference type="CDD" id="cd00018">
    <property type="entry name" value="AP2"/>
    <property type="match status" value="1"/>
</dbReference>
<dbReference type="SMART" id="SM00380">
    <property type="entry name" value="AP2"/>
    <property type="match status" value="1"/>
</dbReference>
<dbReference type="Proteomes" id="UP000636709">
    <property type="component" value="Unassembled WGS sequence"/>
</dbReference>
<evidence type="ECO:0000313" key="9">
    <source>
        <dbReference type="Proteomes" id="UP000636709"/>
    </source>
</evidence>
<accession>A0A835KUA0</accession>
<gene>
    <name evidence="8" type="ORF">HU200_003774</name>
</gene>
<dbReference type="InterPro" id="IPR016177">
    <property type="entry name" value="DNA-bd_dom_sf"/>
</dbReference>
<dbReference type="PANTHER" id="PTHR31190">
    <property type="entry name" value="DNA-BINDING DOMAIN"/>
    <property type="match status" value="1"/>
</dbReference>
<evidence type="ECO:0000259" key="7">
    <source>
        <dbReference type="PROSITE" id="PS51032"/>
    </source>
</evidence>
<dbReference type="InterPro" id="IPR001471">
    <property type="entry name" value="AP2/ERF_dom"/>
</dbReference>
<feature type="domain" description="AP2/ERF" evidence="7">
    <location>
        <begin position="81"/>
        <end position="138"/>
    </location>
</feature>
<dbReference type="PROSITE" id="PS51032">
    <property type="entry name" value="AP2_ERF"/>
    <property type="match status" value="1"/>
</dbReference>
<feature type="region of interest" description="Disordered" evidence="6">
    <location>
        <begin position="222"/>
        <end position="251"/>
    </location>
</feature>
<dbReference type="AlphaFoldDB" id="A0A835KUA0"/>
<dbReference type="Pfam" id="PF00847">
    <property type="entry name" value="AP2"/>
    <property type="match status" value="1"/>
</dbReference>
<dbReference type="InterPro" id="IPR044808">
    <property type="entry name" value="ERF_plant"/>
</dbReference>
<dbReference type="EMBL" id="JACEFO010000229">
    <property type="protein sequence ID" value="KAF8776092.1"/>
    <property type="molecule type" value="Genomic_DNA"/>
</dbReference>
<dbReference type="GO" id="GO:0009873">
    <property type="term" value="P:ethylene-activated signaling pathway"/>
    <property type="evidence" value="ECO:0007669"/>
    <property type="project" value="InterPro"/>
</dbReference>
<organism evidence="8 9">
    <name type="scientific">Digitaria exilis</name>
    <dbReference type="NCBI Taxonomy" id="1010633"/>
    <lineage>
        <taxon>Eukaryota</taxon>
        <taxon>Viridiplantae</taxon>
        <taxon>Streptophyta</taxon>
        <taxon>Embryophyta</taxon>
        <taxon>Tracheophyta</taxon>
        <taxon>Spermatophyta</taxon>
        <taxon>Magnoliopsida</taxon>
        <taxon>Liliopsida</taxon>
        <taxon>Poales</taxon>
        <taxon>Poaceae</taxon>
        <taxon>PACMAD clade</taxon>
        <taxon>Panicoideae</taxon>
        <taxon>Panicodae</taxon>
        <taxon>Paniceae</taxon>
        <taxon>Anthephorinae</taxon>
        <taxon>Digitaria</taxon>
    </lineage>
</organism>
<dbReference type="Gramene" id="Dexi9B01G0044380.1">
    <property type="protein sequence ID" value="Dexi9B01G0044380.1:cds"/>
    <property type="gene ID" value="Dexi9B01G0044380"/>
</dbReference>
<evidence type="ECO:0000256" key="6">
    <source>
        <dbReference type="SAM" id="MobiDB-lite"/>
    </source>
</evidence>
<dbReference type="GO" id="GO:0003700">
    <property type="term" value="F:DNA-binding transcription factor activity"/>
    <property type="evidence" value="ECO:0007669"/>
    <property type="project" value="InterPro"/>
</dbReference>
<dbReference type="InterPro" id="IPR036955">
    <property type="entry name" value="AP2/ERF_dom_sf"/>
</dbReference>
<dbReference type="OrthoDB" id="681954at2759"/>
<dbReference type="GO" id="GO:0003677">
    <property type="term" value="F:DNA binding"/>
    <property type="evidence" value="ECO:0007669"/>
    <property type="project" value="UniProtKB-KW"/>
</dbReference>
<proteinExistence type="predicted"/>
<dbReference type="GO" id="GO:0005634">
    <property type="term" value="C:nucleus"/>
    <property type="evidence" value="ECO:0007669"/>
    <property type="project" value="UniProtKB-SubCell"/>
</dbReference>
<evidence type="ECO:0000256" key="5">
    <source>
        <dbReference type="ARBA" id="ARBA00023242"/>
    </source>
</evidence>
<dbReference type="Gene3D" id="3.30.730.10">
    <property type="entry name" value="AP2/ERF domain"/>
    <property type="match status" value="1"/>
</dbReference>
<dbReference type="FunFam" id="3.30.730.10:FF:000001">
    <property type="entry name" value="Ethylene-responsive transcription factor 2"/>
    <property type="match status" value="1"/>
</dbReference>
<reference evidence="8" key="1">
    <citation type="submission" date="2020-07" db="EMBL/GenBank/DDBJ databases">
        <title>Genome sequence and genetic diversity analysis of an under-domesticated orphan crop, white fonio (Digitaria exilis).</title>
        <authorList>
            <person name="Bennetzen J.L."/>
            <person name="Chen S."/>
            <person name="Ma X."/>
            <person name="Wang X."/>
            <person name="Yssel A.E.J."/>
            <person name="Chaluvadi S.R."/>
            <person name="Johnson M."/>
            <person name="Gangashetty P."/>
            <person name="Hamidou F."/>
            <person name="Sanogo M.D."/>
            <person name="Zwaenepoel A."/>
            <person name="Wallace J."/>
            <person name="Van De Peer Y."/>
            <person name="Van Deynze A."/>
        </authorList>
    </citation>
    <scope>NUCLEOTIDE SEQUENCE</scope>
    <source>
        <tissue evidence="8">Leaves</tissue>
    </source>
</reference>
<comment type="subcellular location">
    <subcellularLocation>
        <location evidence="1">Nucleus</location>
    </subcellularLocation>
</comment>
<evidence type="ECO:0000313" key="8">
    <source>
        <dbReference type="EMBL" id="KAF8776092.1"/>
    </source>
</evidence>
<protein>
    <recommendedName>
        <fullName evidence="7">AP2/ERF domain-containing protein</fullName>
    </recommendedName>
</protein>
<keyword evidence="2" id="KW-0805">Transcription regulation</keyword>
<dbReference type="PANTHER" id="PTHR31190:SF155">
    <property type="entry name" value="AP2_ERF DOMAIN-CONTAINING PROTEIN"/>
    <property type="match status" value="1"/>
</dbReference>
<sequence>MCGGAILADLIPSAPARGNGSKGRKKGAPAAPRDEDFEASFQDFDSDSDEDVVTLVPPERKVLASGAAAGPRRRRRPTTSQYHGVRRRPWGKWAAEVRDPVRGVRVWLGTFATAEAAALAYDGAARDLRGAGAKLNFPSPSAATRKRRRAAGPKATPYVDLVEVVLGARAPSSVKNEDAETTSSDAISGDDSGCSALPDFSWQGMSAMVDDDDGATRPVDFNNHVELDDGPTKRARTETQEAESEPAASEESGDMLLDALMFGDQLSSFFDGGAYESLDGMFGGDASLSNEGVGLWSFDDTAMCYY</sequence>
<feature type="compositionally biased region" description="Basic and acidic residues" evidence="6">
    <location>
        <begin position="223"/>
        <end position="239"/>
    </location>
</feature>
<dbReference type="SUPFAM" id="SSF54171">
    <property type="entry name" value="DNA-binding domain"/>
    <property type="match status" value="1"/>
</dbReference>
<keyword evidence="5" id="KW-0539">Nucleus</keyword>
<evidence type="ECO:0000256" key="1">
    <source>
        <dbReference type="ARBA" id="ARBA00004123"/>
    </source>
</evidence>
<keyword evidence="3" id="KW-0238">DNA-binding</keyword>
<keyword evidence="4" id="KW-0804">Transcription</keyword>
<evidence type="ECO:0000256" key="2">
    <source>
        <dbReference type="ARBA" id="ARBA00023015"/>
    </source>
</evidence>
<keyword evidence="9" id="KW-1185">Reference proteome</keyword>
<evidence type="ECO:0000256" key="3">
    <source>
        <dbReference type="ARBA" id="ARBA00023125"/>
    </source>
</evidence>
<evidence type="ECO:0000256" key="4">
    <source>
        <dbReference type="ARBA" id="ARBA00023163"/>
    </source>
</evidence>
<comment type="caution">
    <text evidence="8">The sequence shown here is derived from an EMBL/GenBank/DDBJ whole genome shotgun (WGS) entry which is preliminary data.</text>
</comment>